<keyword evidence="1" id="KW-1133">Transmembrane helix</keyword>
<dbReference type="RefSeq" id="WP_011830060.1">
    <property type="nucleotide sequence ID" value="NC_008825.1"/>
</dbReference>
<dbReference type="Proteomes" id="UP000000366">
    <property type="component" value="Chromosome"/>
</dbReference>
<dbReference type="EMBL" id="CP000555">
    <property type="protein sequence ID" value="ABM95427.1"/>
    <property type="molecule type" value="Genomic_DNA"/>
</dbReference>
<evidence type="ECO:0000313" key="2">
    <source>
        <dbReference type="EMBL" id="ABM95427.1"/>
    </source>
</evidence>
<reference evidence="2 3" key="1">
    <citation type="journal article" date="2007" name="J. Bacteriol.">
        <title>Whole-genome analysis of the methyl tert-butyl ether-degrading beta-proteobacterium Methylibium petroleiphilum PM1.</title>
        <authorList>
            <person name="Kane S.R."/>
            <person name="Chakicherla A.Y."/>
            <person name="Chain P.S.G."/>
            <person name="Schmidt R."/>
            <person name="Shin M.W."/>
            <person name="Legler T.C."/>
            <person name="Scow K.M."/>
            <person name="Larimer F.W."/>
            <person name="Lucas S.M."/>
            <person name="Richardson P.M."/>
            <person name="Hristova K.R."/>
        </authorList>
    </citation>
    <scope>NUCLEOTIDE SEQUENCE [LARGE SCALE GENOMIC DNA]</scope>
    <source>
        <strain evidence="3">ATCC BAA-1232 / LMG 22953 / PM1</strain>
    </source>
</reference>
<protein>
    <submittedName>
        <fullName evidence="2">Putative transmembrane protein</fullName>
    </submittedName>
</protein>
<dbReference type="AlphaFoldDB" id="A2SIN8"/>
<gene>
    <name evidence="2" type="ordered locus">Mpe_A2472</name>
</gene>
<name>A2SIN8_METPP</name>
<keyword evidence="1 2" id="KW-0812">Transmembrane</keyword>
<evidence type="ECO:0000256" key="1">
    <source>
        <dbReference type="SAM" id="Phobius"/>
    </source>
</evidence>
<organism evidence="2 3">
    <name type="scientific">Methylibium petroleiphilum (strain ATCC BAA-1232 / LMG 22953 / PM1)</name>
    <dbReference type="NCBI Taxonomy" id="420662"/>
    <lineage>
        <taxon>Bacteria</taxon>
        <taxon>Pseudomonadati</taxon>
        <taxon>Pseudomonadota</taxon>
        <taxon>Betaproteobacteria</taxon>
        <taxon>Burkholderiales</taxon>
        <taxon>Sphaerotilaceae</taxon>
        <taxon>Methylibium</taxon>
    </lineage>
</organism>
<evidence type="ECO:0000313" key="3">
    <source>
        <dbReference type="Proteomes" id="UP000000366"/>
    </source>
</evidence>
<sequence length="84" mass="9357">MRQRTLWIVWPSFLMAGVLEVLVFSAADPAELSGWVGRALETVSPAGVYTLAFFAFWTVCALTSMLTLLLAMPEPANTEPRRWP</sequence>
<dbReference type="eggNOG" id="ENOG50339PI">
    <property type="taxonomic scope" value="Bacteria"/>
</dbReference>
<proteinExistence type="predicted"/>
<feature type="transmembrane region" description="Helical" evidence="1">
    <location>
        <begin position="7"/>
        <end position="27"/>
    </location>
</feature>
<feature type="transmembrane region" description="Helical" evidence="1">
    <location>
        <begin position="47"/>
        <end position="72"/>
    </location>
</feature>
<dbReference type="KEGG" id="mpt:Mpe_A2472"/>
<accession>A2SIN8</accession>
<dbReference type="HOGENOM" id="CLU_173226_1_0_4"/>
<keyword evidence="1" id="KW-0472">Membrane</keyword>
<keyword evidence="3" id="KW-1185">Reference proteome</keyword>
<dbReference type="STRING" id="420662.Mpe_A2472"/>